<proteinExistence type="predicted"/>
<dbReference type="SUPFAM" id="SSF48452">
    <property type="entry name" value="TPR-like"/>
    <property type="match status" value="1"/>
</dbReference>
<protein>
    <submittedName>
        <fullName evidence="2">Uncharacterized protein</fullName>
    </submittedName>
</protein>
<name>A0A7S4EN62_9STRA</name>
<feature type="region of interest" description="Disordered" evidence="1">
    <location>
        <begin position="111"/>
        <end position="144"/>
    </location>
</feature>
<reference evidence="2" key="1">
    <citation type="submission" date="2021-01" db="EMBL/GenBank/DDBJ databases">
        <authorList>
            <person name="Corre E."/>
            <person name="Pelletier E."/>
            <person name="Niang G."/>
            <person name="Scheremetjew M."/>
            <person name="Finn R."/>
            <person name="Kale V."/>
            <person name="Holt S."/>
            <person name="Cochrane G."/>
            <person name="Meng A."/>
            <person name="Brown T."/>
            <person name="Cohen L."/>
        </authorList>
    </citation>
    <scope>NUCLEOTIDE SEQUENCE</scope>
    <source>
        <strain evidence="2">10249 10 AB</strain>
    </source>
</reference>
<feature type="region of interest" description="Disordered" evidence="1">
    <location>
        <begin position="74"/>
        <end position="95"/>
    </location>
</feature>
<gene>
    <name evidence="2" type="ORF">PAUS00366_LOCUS16748</name>
</gene>
<evidence type="ECO:0000256" key="1">
    <source>
        <dbReference type="SAM" id="MobiDB-lite"/>
    </source>
</evidence>
<organism evidence="2">
    <name type="scientific">Pseudo-nitzschia australis</name>
    <dbReference type="NCBI Taxonomy" id="44445"/>
    <lineage>
        <taxon>Eukaryota</taxon>
        <taxon>Sar</taxon>
        <taxon>Stramenopiles</taxon>
        <taxon>Ochrophyta</taxon>
        <taxon>Bacillariophyta</taxon>
        <taxon>Bacillariophyceae</taxon>
        <taxon>Bacillariophycidae</taxon>
        <taxon>Bacillariales</taxon>
        <taxon>Bacillariaceae</taxon>
        <taxon>Pseudo-nitzschia</taxon>
    </lineage>
</organism>
<dbReference type="Gene3D" id="1.25.40.10">
    <property type="entry name" value="Tetratricopeptide repeat domain"/>
    <property type="match status" value="1"/>
</dbReference>
<dbReference type="InterPro" id="IPR011990">
    <property type="entry name" value="TPR-like_helical_dom_sf"/>
</dbReference>
<sequence>MLSISCFESTSLNNIFHQVIKLNNTGVDFYKLGNYEAAIQCLYNALSGMQRFSAFHQGPLRGGGSEQQTIMESMTSTHDYSRDSITPPTMNRNNATTRDYIQRFRYTQTQTHTAAPPSDYLQGESHQQSQSRPNRWTTSSGFNNEQQQGNQCYSSVLSCVSYAHSASSAGTRSKSCLMDSSTHEIQGNSMVPIDTTAIYRLALNLVCHGDCSEAMANPTFSCSRADAARIRASVLFNLGLAHHMIAANASSFFINHGDAGLGVSMGDPLEGVVSRSLEKAKTFYQLSLKLQESEKAPISTHYLMALCNNIGQCYVGLNRQSESIAWVERLLRLLVCYQQSREFQHRSQPANECFIRNTSSLILKNPYTAPTA</sequence>
<dbReference type="AlphaFoldDB" id="A0A7S4EN62"/>
<accession>A0A7S4EN62</accession>
<evidence type="ECO:0000313" key="2">
    <source>
        <dbReference type="EMBL" id="CAE0723992.1"/>
    </source>
</evidence>
<feature type="compositionally biased region" description="Polar residues" evidence="1">
    <location>
        <begin position="124"/>
        <end position="144"/>
    </location>
</feature>
<dbReference type="EMBL" id="HBIX01024195">
    <property type="protein sequence ID" value="CAE0723992.1"/>
    <property type="molecule type" value="Transcribed_RNA"/>
</dbReference>